<name>A0A939FKT3_9ACTN</name>
<protein>
    <submittedName>
        <fullName evidence="1">Uncharacterized protein</fullName>
    </submittedName>
</protein>
<sequence>MRRIDASKFRGKPQNYVAELSATTEELEGLWGPNEITWDDLGPWFTFAFALNDGILAALVREVENAPNPGYILTAIGESPLAEILEAFLRESGFDAGRVQRRGFE</sequence>
<dbReference type="AlphaFoldDB" id="A0A939FKT3"/>
<dbReference type="EMBL" id="JAFMOF010000001">
    <property type="protein sequence ID" value="MBO0652929.1"/>
    <property type="molecule type" value="Genomic_DNA"/>
</dbReference>
<comment type="caution">
    <text evidence="1">The sequence shown here is derived from an EMBL/GenBank/DDBJ whole genome shotgun (WGS) entry which is preliminary data.</text>
</comment>
<dbReference type="RefSeq" id="WP_207246965.1">
    <property type="nucleotide sequence ID" value="NZ_JAFMOF010000001.1"/>
</dbReference>
<organism evidence="1 2">
    <name type="scientific">Streptomyces triculaminicus</name>
    <dbReference type="NCBI Taxonomy" id="2816232"/>
    <lineage>
        <taxon>Bacteria</taxon>
        <taxon>Bacillati</taxon>
        <taxon>Actinomycetota</taxon>
        <taxon>Actinomycetes</taxon>
        <taxon>Kitasatosporales</taxon>
        <taxon>Streptomycetaceae</taxon>
        <taxon>Streptomyces</taxon>
    </lineage>
</organism>
<keyword evidence="2" id="KW-1185">Reference proteome</keyword>
<accession>A0A939FKT3</accession>
<reference evidence="1" key="1">
    <citation type="submission" date="2021-03" db="EMBL/GenBank/DDBJ databases">
        <title>Streptomyces strains.</title>
        <authorList>
            <person name="Lund M.B."/>
            <person name="Toerring T."/>
        </authorList>
    </citation>
    <scope>NUCLEOTIDE SEQUENCE</scope>
    <source>
        <strain evidence="1">JCM 4242</strain>
    </source>
</reference>
<evidence type="ECO:0000313" key="2">
    <source>
        <dbReference type="Proteomes" id="UP000664781"/>
    </source>
</evidence>
<gene>
    <name evidence="1" type="ORF">J1792_09040</name>
</gene>
<dbReference type="Proteomes" id="UP000664781">
    <property type="component" value="Unassembled WGS sequence"/>
</dbReference>
<evidence type="ECO:0000313" key="1">
    <source>
        <dbReference type="EMBL" id="MBO0652929.1"/>
    </source>
</evidence>
<proteinExistence type="predicted"/>